<dbReference type="InterPro" id="IPR051681">
    <property type="entry name" value="Ser/Thr_Kinases-Pseudokinases"/>
</dbReference>
<comment type="caution">
    <text evidence="8">The sequence shown here is derived from an EMBL/GenBank/DDBJ whole genome shotgun (WGS) entry which is preliminary data.</text>
</comment>
<sequence>MSAEDGILKSSKSWSISTLTSGNRFRNNESLFNPIYKHDFLNSDSKEFGVKLNSPQLIDFEYQQRTHKIDKSQPFPKNVGLNVSNMFLKGNLARKYKNDMSNSVNKPVLRQSSSFCVSINNRVDTKTRIEYIHRPISPFNNNNIANKVAFSTNYNYQMSEYNNNKKLFEFSNKNNSFYIPIIKQVIGTRNIQTNDPKMKFSNSGLKENTESLNSNVNTVSFKSSCNNVKELQVLNKDKFSPKPLYNQENTMEFLNNRTLKRIMAVNVNSKSTGWNRMSNITNSVNKIFVPRYKEFEIISESGVSINDVEMKSILGFGSTSLVYLGTWRGTDVAIKIFGNHNNLNEIDKNYNILRFRDLIKPLEKNQKDSQRYNEFKCELNLLKEVRHPNIVQYMGGNTLENPPFLICEFCSGGTLFNLLHGSSKKCSNGRDYIFSGPKIELSIFQRLKILLDIARGIYFLHTSSPVIIHRDIKSLNIFLSTPVEKYSDIPIAKIGDFGLCKKLDSTGNHMNVCESLVGTYQWMAPEVIINQVYNEYIDIYSFGMTMYEVLSNKTPFIEMGVEVNPEFLANEIIKGARPSLNNIPNDVPSEIVNIMVSCWDQIPSNRGSMLSIIKTLGTYVEKYNRI</sequence>
<dbReference type="PROSITE" id="PS00108">
    <property type="entry name" value="PROTEIN_KINASE_ST"/>
    <property type="match status" value="1"/>
</dbReference>
<keyword evidence="4" id="KW-0418">Kinase</keyword>
<dbReference type="GO" id="GO:0004674">
    <property type="term" value="F:protein serine/threonine kinase activity"/>
    <property type="evidence" value="ECO:0007669"/>
    <property type="project" value="UniProtKB-KW"/>
</dbReference>
<organism evidence="8 9">
    <name type="scientific">Cryptosporidium xiaoi</name>
    <dbReference type="NCBI Taxonomy" id="659607"/>
    <lineage>
        <taxon>Eukaryota</taxon>
        <taxon>Sar</taxon>
        <taxon>Alveolata</taxon>
        <taxon>Apicomplexa</taxon>
        <taxon>Conoidasida</taxon>
        <taxon>Coccidia</taxon>
        <taxon>Eucoccidiorida</taxon>
        <taxon>Eimeriorina</taxon>
        <taxon>Cryptosporidiidae</taxon>
        <taxon>Cryptosporidium</taxon>
    </lineage>
</organism>
<evidence type="ECO:0000256" key="1">
    <source>
        <dbReference type="ARBA" id="ARBA00022527"/>
    </source>
</evidence>
<dbReference type="PANTHER" id="PTHR44329">
    <property type="entry name" value="SERINE/THREONINE-PROTEIN KINASE TNNI3K-RELATED"/>
    <property type="match status" value="1"/>
</dbReference>
<feature type="binding site" evidence="6">
    <location>
        <position position="335"/>
    </location>
    <ligand>
        <name>ATP</name>
        <dbReference type="ChEBI" id="CHEBI:30616"/>
    </ligand>
</feature>
<evidence type="ECO:0000256" key="6">
    <source>
        <dbReference type="PROSITE-ProRule" id="PRU10141"/>
    </source>
</evidence>
<dbReference type="PROSITE" id="PS00107">
    <property type="entry name" value="PROTEIN_KINASE_ATP"/>
    <property type="match status" value="1"/>
</dbReference>
<keyword evidence="3 6" id="KW-0547">Nucleotide-binding</keyword>
<dbReference type="PANTHER" id="PTHR44329:SF288">
    <property type="entry name" value="MITOGEN-ACTIVATED PROTEIN KINASE KINASE KINASE 20"/>
    <property type="match status" value="1"/>
</dbReference>
<evidence type="ECO:0000259" key="7">
    <source>
        <dbReference type="PROSITE" id="PS50011"/>
    </source>
</evidence>
<proteinExistence type="predicted"/>
<evidence type="ECO:0000256" key="2">
    <source>
        <dbReference type="ARBA" id="ARBA00022679"/>
    </source>
</evidence>
<keyword evidence="5 6" id="KW-0067">ATP-binding</keyword>
<dbReference type="GO" id="GO:0005524">
    <property type="term" value="F:ATP binding"/>
    <property type="evidence" value="ECO:0007669"/>
    <property type="project" value="UniProtKB-UniRule"/>
</dbReference>
<dbReference type="InterPro" id="IPR000719">
    <property type="entry name" value="Prot_kinase_dom"/>
</dbReference>
<evidence type="ECO:0000313" key="8">
    <source>
        <dbReference type="EMBL" id="KAK6589200.1"/>
    </source>
</evidence>
<dbReference type="PROSITE" id="PS50011">
    <property type="entry name" value="PROTEIN_KINASE_DOM"/>
    <property type="match status" value="1"/>
</dbReference>
<keyword evidence="9" id="KW-1185">Reference proteome</keyword>
<dbReference type="SMART" id="SM00220">
    <property type="entry name" value="S_TKc"/>
    <property type="match status" value="1"/>
</dbReference>
<accession>A0AAV9XWP8</accession>
<keyword evidence="2" id="KW-0808">Transferase</keyword>
<evidence type="ECO:0000256" key="3">
    <source>
        <dbReference type="ARBA" id="ARBA00022741"/>
    </source>
</evidence>
<dbReference type="SUPFAM" id="SSF56112">
    <property type="entry name" value="Protein kinase-like (PK-like)"/>
    <property type="match status" value="1"/>
</dbReference>
<dbReference type="InterPro" id="IPR008271">
    <property type="entry name" value="Ser/Thr_kinase_AS"/>
</dbReference>
<dbReference type="InterPro" id="IPR001245">
    <property type="entry name" value="Ser-Thr/Tyr_kinase_cat_dom"/>
</dbReference>
<dbReference type="Pfam" id="PF07714">
    <property type="entry name" value="PK_Tyr_Ser-Thr"/>
    <property type="match status" value="1"/>
</dbReference>
<dbReference type="InterPro" id="IPR017441">
    <property type="entry name" value="Protein_kinase_ATP_BS"/>
</dbReference>
<dbReference type="AlphaFoldDB" id="A0AAV9XWP8"/>
<dbReference type="Gene3D" id="1.10.510.10">
    <property type="entry name" value="Transferase(Phosphotransferase) domain 1"/>
    <property type="match status" value="1"/>
</dbReference>
<protein>
    <submittedName>
        <fullName evidence="8">Protein Roco7</fullName>
    </submittedName>
</protein>
<evidence type="ECO:0000256" key="4">
    <source>
        <dbReference type="ARBA" id="ARBA00022777"/>
    </source>
</evidence>
<evidence type="ECO:0000256" key="5">
    <source>
        <dbReference type="ARBA" id="ARBA00022840"/>
    </source>
</evidence>
<evidence type="ECO:0000313" key="9">
    <source>
        <dbReference type="Proteomes" id="UP001311799"/>
    </source>
</evidence>
<gene>
    <name evidence="8" type="ORF">RS030_213388</name>
</gene>
<reference evidence="8 9" key="1">
    <citation type="submission" date="2023-10" db="EMBL/GenBank/DDBJ databases">
        <title>Comparative genomics analysis reveals potential genetic determinants of host preference in Cryptosporidium xiaoi.</title>
        <authorList>
            <person name="Xiao L."/>
            <person name="Li J."/>
        </authorList>
    </citation>
    <scope>NUCLEOTIDE SEQUENCE [LARGE SCALE GENOMIC DNA]</scope>
    <source>
        <strain evidence="8 9">52996</strain>
    </source>
</reference>
<feature type="domain" description="Protein kinase" evidence="7">
    <location>
        <begin position="308"/>
        <end position="620"/>
    </location>
</feature>
<keyword evidence="1" id="KW-0723">Serine/threonine-protein kinase</keyword>
<name>A0AAV9XWP8_9CRYT</name>
<dbReference type="Proteomes" id="UP001311799">
    <property type="component" value="Unassembled WGS sequence"/>
</dbReference>
<dbReference type="CDD" id="cd13999">
    <property type="entry name" value="STKc_MAP3K-like"/>
    <property type="match status" value="1"/>
</dbReference>
<dbReference type="InterPro" id="IPR011009">
    <property type="entry name" value="Kinase-like_dom_sf"/>
</dbReference>
<dbReference type="EMBL" id="JAWDEY010000013">
    <property type="protein sequence ID" value="KAK6589200.1"/>
    <property type="molecule type" value="Genomic_DNA"/>
</dbReference>